<dbReference type="Proteomes" id="UP000298416">
    <property type="component" value="Unassembled WGS sequence"/>
</dbReference>
<dbReference type="GO" id="GO:0005524">
    <property type="term" value="F:ATP binding"/>
    <property type="evidence" value="ECO:0007669"/>
    <property type="project" value="UniProtKB-KW"/>
</dbReference>
<keyword evidence="1" id="KW-0547">Nucleotide-binding</keyword>
<evidence type="ECO:0000256" key="1">
    <source>
        <dbReference type="ARBA" id="ARBA00022741"/>
    </source>
</evidence>
<dbReference type="AlphaFoldDB" id="A0A8X8W0K5"/>
<evidence type="ECO:0000256" key="3">
    <source>
        <dbReference type="ARBA" id="ARBA00022840"/>
    </source>
</evidence>
<dbReference type="PANTHER" id="PTHR43146">
    <property type="entry name" value="CANCER-RELATED NUCLEOSIDE-TRIPHOSPHATASE"/>
    <property type="match status" value="1"/>
</dbReference>
<dbReference type="SUPFAM" id="SSF52540">
    <property type="entry name" value="P-loop containing nucleoside triphosphate hydrolases"/>
    <property type="match status" value="1"/>
</dbReference>
<keyword evidence="2" id="KW-0378">Hydrolase</keyword>
<dbReference type="EMBL" id="PNBA02000022">
    <property type="protein sequence ID" value="KAG6385851.1"/>
    <property type="molecule type" value="Genomic_DNA"/>
</dbReference>
<name>A0A8X8W0K5_SALSN</name>
<reference evidence="4" key="2">
    <citation type="submission" date="2020-08" db="EMBL/GenBank/DDBJ databases">
        <title>Plant Genome Project.</title>
        <authorList>
            <person name="Zhang R.-G."/>
        </authorList>
    </citation>
    <scope>NUCLEOTIDE SEQUENCE</scope>
    <source>
        <strain evidence="4">Huo1</strain>
        <tissue evidence="4">Leaf</tissue>
    </source>
</reference>
<dbReference type="Gene3D" id="3.40.50.300">
    <property type="entry name" value="P-loop containing nucleotide triphosphate hydrolases"/>
    <property type="match status" value="1"/>
</dbReference>
<dbReference type="GO" id="GO:0017111">
    <property type="term" value="F:ribonucleoside triphosphate phosphatase activity"/>
    <property type="evidence" value="ECO:0007669"/>
    <property type="project" value="InterPro"/>
</dbReference>
<keyword evidence="3" id="KW-0067">ATP-binding</keyword>
<comment type="caution">
    <text evidence="4">The sequence shown here is derived from an EMBL/GenBank/DDBJ whole genome shotgun (WGS) entry which is preliminary data.</text>
</comment>
<dbReference type="InterPro" id="IPR027417">
    <property type="entry name" value="P-loop_NTPase"/>
</dbReference>
<evidence type="ECO:0000313" key="5">
    <source>
        <dbReference type="Proteomes" id="UP000298416"/>
    </source>
</evidence>
<protein>
    <recommendedName>
        <fullName evidence="6">Nucleoside-triphosphatase</fullName>
    </recommendedName>
</protein>
<evidence type="ECO:0000313" key="4">
    <source>
        <dbReference type="EMBL" id="KAG6385851.1"/>
    </source>
</evidence>
<organism evidence="4">
    <name type="scientific">Salvia splendens</name>
    <name type="common">Scarlet sage</name>
    <dbReference type="NCBI Taxonomy" id="180675"/>
    <lineage>
        <taxon>Eukaryota</taxon>
        <taxon>Viridiplantae</taxon>
        <taxon>Streptophyta</taxon>
        <taxon>Embryophyta</taxon>
        <taxon>Tracheophyta</taxon>
        <taxon>Spermatophyta</taxon>
        <taxon>Magnoliopsida</taxon>
        <taxon>eudicotyledons</taxon>
        <taxon>Gunneridae</taxon>
        <taxon>Pentapetalae</taxon>
        <taxon>asterids</taxon>
        <taxon>lamiids</taxon>
        <taxon>Lamiales</taxon>
        <taxon>Lamiaceae</taxon>
        <taxon>Nepetoideae</taxon>
        <taxon>Mentheae</taxon>
        <taxon>Salviinae</taxon>
        <taxon>Salvia</taxon>
        <taxon>Salvia subgen. Calosphace</taxon>
        <taxon>core Calosphace</taxon>
    </lineage>
</organism>
<evidence type="ECO:0000256" key="2">
    <source>
        <dbReference type="ARBA" id="ARBA00022801"/>
    </source>
</evidence>
<dbReference type="PANTHER" id="PTHR43146:SF1">
    <property type="entry name" value="CANCER-RELATED NUCLEOSIDE-TRIPHOSPHATASE"/>
    <property type="match status" value="1"/>
</dbReference>
<dbReference type="InterPro" id="IPR004948">
    <property type="entry name" value="Nuc-triphosphatase_THEP1"/>
</dbReference>
<proteinExistence type="predicted"/>
<accession>A0A8X8W0K5</accession>
<reference evidence="4" key="1">
    <citation type="submission" date="2018-01" db="EMBL/GenBank/DDBJ databases">
        <authorList>
            <person name="Mao J.F."/>
        </authorList>
    </citation>
    <scope>NUCLEOTIDE SEQUENCE</scope>
    <source>
        <strain evidence="4">Huo1</strain>
        <tissue evidence="4">Leaf</tissue>
    </source>
</reference>
<sequence length="237" mass="26688">MLSRHRISGSGENYFDNPSSGCPQTIHSQLKNSGFLYSYASVVPFSIVLREVREGCDRVGFEVVTVDGRRGPLASTIITRYYLLFYSSIHIESLTLLSHVYQHWIAFGYEDANFHVYGNRESHKWPNVGRYKVDVSSFESLALPELEVKEDTDLFIIDEVGKMELFSASFFPAVLRVLESNIPLLATVPVPKSGRDIPGVARLKNHPGATIYTLNTSNRDAMKEQIYSNLVGLLQNH</sequence>
<gene>
    <name evidence="4" type="ORF">SASPL_154733</name>
</gene>
<evidence type="ECO:0008006" key="6">
    <source>
        <dbReference type="Google" id="ProtNLM"/>
    </source>
</evidence>
<dbReference type="Pfam" id="PF03266">
    <property type="entry name" value="NTPase_1"/>
    <property type="match status" value="1"/>
</dbReference>
<keyword evidence="5" id="KW-1185">Reference proteome</keyword>